<name>A0A4R3ZA65_9FIRM</name>
<organism evidence="2 3">
    <name type="scientific">Longibaculum muris</name>
    <dbReference type="NCBI Taxonomy" id="1796628"/>
    <lineage>
        <taxon>Bacteria</taxon>
        <taxon>Bacillati</taxon>
        <taxon>Bacillota</taxon>
        <taxon>Erysipelotrichia</taxon>
        <taxon>Erysipelotrichales</taxon>
        <taxon>Coprobacillaceae</taxon>
        <taxon>Longibaculum</taxon>
    </lineage>
</organism>
<dbReference type="InterPro" id="IPR000182">
    <property type="entry name" value="GNAT_dom"/>
</dbReference>
<dbReference type="Pfam" id="PF00583">
    <property type="entry name" value="Acetyltransf_1"/>
    <property type="match status" value="1"/>
</dbReference>
<dbReference type="SUPFAM" id="SSF55729">
    <property type="entry name" value="Acyl-CoA N-acyltransferases (Nat)"/>
    <property type="match status" value="1"/>
</dbReference>
<feature type="domain" description="N-acetyltransferase" evidence="1">
    <location>
        <begin position="126"/>
        <end position="262"/>
    </location>
</feature>
<accession>A0A4R3ZA65</accession>
<dbReference type="RefSeq" id="WP_066448585.1">
    <property type="nucleotide sequence ID" value="NZ_JANKBF010000001.1"/>
</dbReference>
<proteinExistence type="predicted"/>
<dbReference type="Gene3D" id="3.40.630.30">
    <property type="match status" value="1"/>
</dbReference>
<dbReference type="InterPro" id="IPR016181">
    <property type="entry name" value="Acyl_CoA_acyltransferase"/>
</dbReference>
<evidence type="ECO:0000313" key="3">
    <source>
        <dbReference type="Proteomes" id="UP000295515"/>
    </source>
</evidence>
<reference evidence="2 3" key="1">
    <citation type="submission" date="2019-03" db="EMBL/GenBank/DDBJ databases">
        <title>Genomic Encyclopedia of Type Strains, Phase IV (KMG-IV): sequencing the most valuable type-strain genomes for metagenomic binning, comparative biology and taxonomic classification.</title>
        <authorList>
            <person name="Goeker M."/>
        </authorList>
    </citation>
    <scope>NUCLEOTIDE SEQUENCE [LARGE SCALE GENOMIC DNA]</scope>
    <source>
        <strain evidence="2 3">DSM 29487</strain>
    </source>
</reference>
<keyword evidence="3" id="KW-1185">Reference proteome</keyword>
<evidence type="ECO:0000259" key="1">
    <source>
        <dbReference type="PROSITE" id="PS51186"/>
    </source>
</evidence>
<dbReference type="CDD" id="cd04301">
    <property type="entry name" value="NAT_SF"/>
    <property type="match status" value="1"/>
</dbReference>
<dbReference type="EMBL" id="SMCQ01000001">
    <property type="protein sequence ID" value="TCW02741.1"/>
    <property type="molecule type" value="Genomic_DNA"/>
</dbReference>
<evidence type="ECO:0000313" key="2">
    <source>
        <dbReference type="EMBL" id="TCW02741.1"/>
    </source>
</evidence>
<sequence length="262" mass="29974">MLIECKENEKSKILDYIGKDYGKCLYIFIDLCKYGLDNENFNAWIQYNDKSEIIAVVTEYYKGIQIYSKDVNLDAKEIAEFVLRKNPPVTLGMKETIDKVREYMPGYEEELGTVGQLKQLQVSPNPKAYSASVEELKEIVEILAEDEGIGKPYGFDSLYQQYKERKEENFGRNFILRDEETNEIVCHAGTYAELPELAVIGGVITSPKYRGKGYSKETLAAICEELLHEGKDVFSFYYIPSATKMHQGVGFEKIGDWAKLIK</sequence>
<dbReference type="GO" id="GO:0016747">
    <property type="term" value="F:acyltransferase activity, transferring groups other than amino-acyl groups"/>
    <property type="evidence" value="ECO:0007669"/>
    <property type="project" value="InterPro"/>
</dbReference>
<dbReference type="GeneID" id="98913869"/>
<dbReference type="Proteomes" id="UP000295515">
    <property type="component" value="Unassembled WGS sequence"/>
</dbReference>
<comment type="caution">
    <text evidence="2">The sequence shown here is derived from an EMBL/GenBank/DDBJ whole genome shotgun (WGS) entry which is preliminary data.</text>
</comment>
<dbReference type="AlphaFoldDB" id="A0A4R3ZA65"/>
<protein>
    <recommendedName>
        <fullName evidence="1">N-acetyltransferase domain-containing protein</fullName>
    </recommendedName>
</protein>
<dbReference type="PROSITE" id="PS51186">
    <property type="entry name" value="GNAT"/>
    <property type="match status" value="1"/>
</dbReference>
<gene>
    <name evidence="2" type="ORF">EDD60_10138</name>
</gene>